<feature type="transmembrane region" description="Helical" evidence="1">
    <location>
        <begin position="211"/>
        <end position="232"/>
    </location>
</feature>
<dbReference type="OrthoDB" id="2166220at2"/>
<proteinExistence type="predicted"/>
<organism evidence="2 3">
    <name type="scientific">Alloscardovia theropitheci</name>
    <dbReference type="NCBI Taxonomy" id="2496842"/>
    <lineage>
        <taxon>Bacteria</taxon>
        <taxon>Bacillati</taxon>
        <taxon>Actinomycetota</taxon>
        <taxon>Actinomycetes</taxon>
        <taxon>Bifidobacteriales</taxon>
        <taxon>Bifidobacteriaceae</taxon>
        <taxon>Alloscardovia</taxon>
    </lineage>
</organism>
<sequence length="248" mass="26382">MRGTWFQLRSLAQTTFFIQNALLTPVCFALMKIVAYVALGENVALFAHDMWIDAAIAGLWSSTVTATGIIGYQRYMGTLQYLAASVVSPSAVFFPIVASAALLGVLGIPAALATVAIFAFTSLSISVFNIIGYALAMLACVASAAFLAGFFVFFSKATAYEPLILIPVWMLCGIVTPISNLPLPIQVVAFIHPLTSAVWVAHATTVNTGMIGMVFLSLGLSCVLLCVASYMLKRALHMAIKEGSLDIL</sequence>
<dbReference type="AlphaFoldDB" id="A0A4R0QNZ6"/>
<gene>
    <name evidence="2" type="ORF">EJ419_06535</name>
</gene>
<feature type="transmembrane region" description="Helical" evidence="1">
    <location>
        <begin position="51"/>
        <end position="72"/>
    </location>
</feature>
<protein>
    <submittedName>
        <fullName evidence="2">ABC transporter</fullName>
    </submittedName>
</protein>
<feature type="transmembrane region" description="Helical" evidence="1">
    <location>
        <begin position="92"/>
        <end position="118"/>
    </location>
</feature>
<keyword evidence="3" id="KW-1185">Reference proteome</keyword>
<name>A0A4R0QNZ6_9BIFI</name>
<keyword evidence="1" id="KW-1133">Transmembrane helix</keyword>
<reference evidence="2 3" key="1">
    <citation type="submission" date="2018-12" db="EMBL/GenBank/DDBJ databases">
        <title>Alloscrdovia theropitheci sp. nov: a novel taxon from the feces of the bleeding-herat monkey (Theropithecus geleda).</title>
        <authorList>
            <person name="Modesto M."/>
        </authorList>
    </citation>
    <scope>NUCLEOTIDE SEQUENCE [LARGE SCALE GENOMIC DNA]</scope>
    <source>
        <strain evidence="2 3">GLDI4/2</strain>
    </source>
</reference>
<feature type="transmembrane region" description="Helical" evidence="1">
    <location>
        <begin position="166"/>
        <end position="191"/>
    </location>
</feature>
<feature type="transmembrane region" description="Helical" evidence="1">
    <location>
        <begin position="130"/>
        <end position="154"/>
    </location>
</feature>
<keyword evidence="1" id="KW-0812">Transmembrane</keyword>
<evidence type="ECO:0000313" key="3">
    <source>
        <dbReference type="Proteomes" id="UP000291289"/>
    </source>
</evidence>
<evidence type="ECO:0000256" key="1">
    <source>
        <dbReference type="SAM" id="Phobius"/>
    </source>
</evidence>
<feature type="transmembrane region" description="Helical" evidence="1">
    <location>
        <begin position="21"/>
        <end position="39"/>
    </location>
</feature>
<accession>A0A4R0QNZ6</accession>
<dbReference type="EMBL" id="RXLP01000025">
    <property type="protein sequence ID" value="TCD53914.1"/>
    <property type="molecule type" value="Genomic_DNA"/>
</dbReference>
<keyword evidence="1" id="KW-0472">Membrane</keyword>
<comment type="caution">
    <text evidence="2">The sequence shown here is derived from an EMBL/GenBank/DDBJ whole genome shotgun (WGS) entry which is preliminary data.</text>
</comment>
<evidence type="ECO:0000313" key="2">
    <source>
        <dbReference type="EMBL" id="TCD53914.1"/>
    </source>
</evidence>
<dbReference type="Proteomes" id="UP000291289">
    <property type="component" value="Unassembled WGS sequence"/>
</dbReference>